<dbReference type="Gene3D" id="2.160.10.10">
    <property type="entry name" value="Hexapeptide repeat proteins"/>
    <property type="match status" value="1"/>
</dbReference>
<organism evidence="1 2">
    <name type="scientific">Roseospira goensis</name>
    <dbReference type="NCBI Taxonomy" id="391922"/>
    <lineage>
        <taxon>Bacteria</taxon>
        <taxon>Pseudomonadati</taxon>
        <taxon>Pseudomonadota</taxon>
        <taxon>Alphaproteobacteria</taxon>
        <taxon>Rhodospirillales</taxon>
        <taxon>Rhodospirillaceae</taxon>
        <taxon>Roseospira</taxon>
    </lineage>
</organism>
<protein>
    <submittedName>
        <fullName evidence="1">Carbonic anhydrase/acetyltransferase-like protein (Isoleucine patch superfamily)</fullName>
    </submittedName>
</protein>
<reference evidence="1 2" key="1">
    <citation type="submission" date="2020-08" db="EMBL/GenBank/DDBJ databases">
        <title>Genome sequencing of Purple Non-Sulfur Bacteria from various extreme environments.</title>
        <authorList>
            <person name="Mayer M."/>
        </authorList>
    </citation>
    <scope>NUCLEOTIDE SEQUENCE [LARGE SCALE GENOMIC DNA]</scope>
    <source>
        <strain evidence="1 2">JA135</strain>
    </source>
</reference>
<gene>
    <name evidence="1" type="ORF">GGD88_000509</name>
</gene>
<keyword evidence="1" id="KW-0808">Transferase</keyword>
<dbReference type="InterPro" id="IPR001451">
    <property type="entry name" value="Hexapep"/>
</dbReference>
<dbReference type="SUPFAM" id="SSF51161">
    <property type="entry name" value="Trimeric LpxA-like enzymes"/>
    <property type="match status" value="1"/>
</dbReference>
<comment type="caution">
    <text evidence="1">The sequence shown here is derived from an EMBL/GenBank/DDBJ whole genome shotgun (WGS) entry which is preliminary data.</text>
</comment>
<dbReference type="PANTHER" id="PTHR13061">
    <property type="entry name" value="DYNACTIN SUBUNIT P25"/>
    <property type="match status" value="1"/>
</dbReference>
<evidence type="ECO:0000313" key="2">
    <source>
        <dbReference type="Proteomes" id="UP000555728"/>
    </source>
</evidence>
<proteinExistence type="predicted"/>
<sequence length="181" mass="18776">MSMDPIILPWRGVWPTLSPDAFVAPGATVIGDVVVGAGSSIWFGCVVRGDVHEIRIGANTNIQDGTVVHVTKGRFGTYIGDGITIGHKALIHACTLQDGCFIGMGATVMDGCVIESGAMVAAGALVPPGKRVPAGELWAGSPAKPKRALTAEDTAGWPAQAAHYAELGRTYRADLARRAAE</sequence>
<dbReference type="InterPro" id="IPR047324">
    <property type="entry name" value="LbH_gamma_CA-like"/>
</dbReference>
<dbReference type="EMBL" id="JACIGI010000003">
    <property type="protein sequence ID" value="MBB4284798.1"/>
    <property type="molecule type" value="Genomic_DNA"/>
</dbReference>
<dbReference type="PANTHER" id="PTHR13061:SF29">
    <property type="entry name" value="GAMMA CARBONIC ANHYDRASE-LIKE 1, MITOCHONDRIAL-RELATED"/>
    <property type="match status" value="1"/>
</dbReference>
<dbReference type="Proteomes" id="UP000555728">
    <property type="component" value="Unassembled WGS sequence"/>
</dbReference>
<accession>A0A7W6RX04</accession>
<dbReference type="CDD" id="cd04645">
    <property type="entry name" value="LbH_gamma_CA_like"/>
    <property type="match status" value="1"/>
</dbReference>
<dbReference type="GO" id="GO:0016740">
    <property type="term" value="F:transferase activity"/>
    <property type="evidence" value="ECO:0007669"/>
    <property type="project" value="UniProtKB-KW"/>
</dbReference>
<keyword evidence="2" id="KW-1185">Reference proteome</keyword>
<evidence type="ECO:0000313" key="1">
    <source>
        <dbReference type="EMBL" id="MBB4284798.1"/>
    </source>
</evidence>
<dbReference type="InterPro" id="IPR050484">
    <property type="entry name" value="Transf_Hexapept/Carb_Anhydrase"/>
</dbReference>
<dbReference type="Pfam" id="PF00132">
    <property type="entry name" value="Hexapep"/>
    <property type="match status" value="1"/>
</dbReference>
<dbReference type="InterPro" id="IPR011004">
    <property type="entry name" value="Trimer_LpxA-like_sf"/>
</dbReference>
<dbReference type="AlphaFoldDB" id="A0A7W6RX04"/>
<name>A0A7W6RX04_9PROT</name>